<keyword evidence="3" id="KW-1185">Reference proteome</keyword>
<reference evidence="2" key="1">
    <citation type="submission" date="2020-05" db="EMBL/GenBank/DDBJ databases">
        <title>WGS assembly of Panicum virgatum.</title>
        <authorList>
            <person name="Lovell J.T."/>
            <person name="Jenkins J."/>
            <person name="Shu S."/>
            <person name="Juenger T.E."/>
            <person name="Schmutz J."/>
        </authorList>
    </citation>
    <scope>NUCLEOTIDE SEQUENCE</scope>
    <source>
        <strain evidence="2">AP13</strain>
    </source>
</reference>
<evidence type="ECO:0000313" key="3">
    <source>
        <dbReference type="Proteomes" id="UP000823388"/>
    </source>
</evidence>
<dbReference type="Proteomes" id="UP000823388">
    <property type="component" value="Chromosome 4N"/>
</dbReference>
<proteinExistence type="predicted"/>
<feature type="compositionally biased region" description="Low complexity" evidence="1">
    <location>
        <begin position="21"/>
        <end position="43"/>
    </location>
</feature>
<comment type="caution">
    <text evidence="2">The sequence shown here is derived from an EMBL/GenBank/DDBJ whole genome shotgun (WGS) entry which is preliminary data.</text>
</comment>
<organism evidence="2 3">
    <name type="scientific">Panicum virgatum</name>
    <name type="common">Blackwell switchgrass</name>
    <dbReference type="NCBI Taxonomy" id="38727"/>
    <lineage>
        <taxon>Eukaryota</taxon>
        <taxon>Viridiplantae</taxon>
        <taxon>Streptophyta</taxon>
        <taxon>Embryophyta</taxon>
        <taxon>Tracheophyta</taxon>
        <taxon>Spermatophyta</taxon>
        <taxon>Magnoliopsida</taxon>
        <taxon>Liliopsida</taxon>
        <taxon>Poales</taxon>
        <taxon>Poaceae</taxon>
        <taxon>PACMAD clade</taxon>
        <taxon>Panicoideae</taxon>
        <taxon>Panicodae</taxon>
        <taxon>Paniceae</taxon>
        <taxon>Panicinae</taxon>
        <taxon>Panicum</taxon>
        <taxon>Panicum sect. Hiantes</taxon>
    </lineage>
</organism>
<dbReference type="AlphaFoldDB" id="A0A8T0T6F4"/>
<evidence type="ECO:0000256" key="1">
    <source>
        <dbReference type="SAM" id="MobiDB-lite"/>
    </source>
</evidence>
<dbReference type="EMBL" id="CM029044">
    <property type="protein sequence ID" value="KAG2605238.1"/>
    <property type="molecule type" value="Genomic_DNA"/>
</dbReference>
<gene>
    <name evidence="2" type="ORF">PVAP13_4NG107319</name>
</gene>
<protein>
    <submittedName>
        <fullName evidence="2">Uncharacterized protein</fullName>
    </submittedName>
</protein>
<accession>A0A8T0T6F4</accession>
<evidence type="ECO:0000313" key="2">
    <source>
        <dbReference type="EMBL" id="KAG2605238.1"/>
    </source>
</evidence>
<feature type="region of interest" description="Disordered" evidence="1">
    <location>
        <begin position="21"/>
        <end position="50"/>
    </location>
</feature>
<name>A0A8T0T6F4_PANVG</name>
<sequence length="73" mass="7278">MPPPPPAHLTSAHPASVFNSAATSPRVASSPAAAGAREGPRAGVCDSGRPAAARSEGARLLYGGFEVSLELLL</sequence>